<sequence>MAAKLHTIVVRLDRSYARGILERRRMAKIFWRSLRSRILLLVILTLLFLAAAAISLFTFLRNRHAETLALTEHHLVSVAVSLARNYADHRTADSSLRAIKPRPPQPPPPPAVPRSPDQNAPPPPKPDPLKDLTTETLQHEDGVEGAFYAARADALIGYAFPTHEGPGAEKGMPERERPTIENLAREAVAANAIKTFRFEGPHDAILFVAVPIHESSSGIHLAGTTDEVTGAAWLMERLPGIEGGQNRELLFGSVGFGIAALMTALLAVFVTTEIRSGVNIVLQRLGSMEGGLPAASQPTQGRPPLEEFDRVLHGIDSLALALQEKIENERTLESQVRHNERLSALGQFAAGIAHELRNPLGTIRMRTQMWQRSADSEAARRSSAVILEEIDRLDTIISRLLYFARPIELQLQPVAVDDLCAVTASTWADKETAKGVEIICEAASHSVVPADRGRLVQVLDNLMENAVYSASHFAAQGGSVTITATFDADFARIDITDNGRGFTPAALRHALDPFYTTKETGTGLGLSISFEIMQAHEGELLLANREGGGAVASLKLPLDRVDRDTLRPADEEAGQNV</sequence>
<feature type="domain" description="Histidine kinase" evidence="11">
    <location>
        <begin position="351"/>
        <end position="560"/>
    </location>
</feature>
<dbReference type="CDD" id="cd00075">
    <property type="entry name" value="HATPase"/>
    <property type="match status" value="1"/>
</dbReference>
<dbReference type="AlphaFoldDB" id="A0A2Z5FYI0"/>
<dbReference type="PRINTS" id="PR00344">
    <property type="entry name" value="BCTRLSENSOR"/>
</dbReference>
<dbReference type="SUPFAM" id="SSF55874">
    <property type="entry name" value="ATPase domain of HSP90 chaperone/DNA topoisomerase II/histidine kinase"/>
    <property type="match status" value="1"/>
</dbReference>
<dbReference type="SUPFAM" id="SSF47384">
    <property type="entry name" value="Homodimeric domain of signal transducing histidine kinase"/>
    <property type="match status" value="1"/>
</dbReference>
<evidence type="ECO:0000256" key="3">
    <source>
        <dbReference type="ARBA" id="ARBA00012438"/>
    </source>
</evidence>
<dbReference type="InterPro" id="IPR003661">
    <property type="entry name" value="HisK_dim/P_dom"/>
</dbReference>
<proteinExistence type="predicted"/>
<evidence type="ECO:0000256" key="2">
    <source>
        <dbReference type="ARBA" id="ARBA00004651"/>
    </source>
</evidence>
<keyword evidence="4" id="KW-0472">Membrane</keyword>
<keyword evidence="9" id="KW-0067">ATP-binding</keyword>
<dbReference type="Proteomes" id="UP000253606">
    <property type="component" value="Chromosome"/>
</dbReference>
<evidence type="ECO:0000313" key="13">
    <source>
        <dbReference type="Proteomes" id="UP000253606"/>
    </source>
</evidence>
<dbReference type="InterPro" id="IPR036097">
    <property type="entry name" value="HisK_dim/P_sf"/>
</dbReference>
<keyword evidence="7" id="KW-0547">Nucleotide-binding</keyword>
<dbReference type="InterPro" id="IPR003594">
    <property type="entry name" value="HATPase_dom"/>
</dbReference>
<dbReference type="GO" id="GO:0000155">
    <property type="term" value="F:phosphorelay sensor kinase activity"/>
    <property type="evidence" value="ECO:0007669"/>
    <property type="project" value="InterPro"/>
</dbReference>
<organism evidence="12 13">
    <name type="scientific">Acidisarcina polymorpha</name>
    <dbReference type="NCBI Taxonomy" id="2211140"/>
    <lineage>
        <taxon>Bacteria</taxon>
        <taxon>Pseudomonadati</taxon>
        <taxon>Acidobacteriota</taxon>
        <taxon>Terriglobia</taxon>
        <taxon>Terriglobales</taxon>
        <taxon>Acidobacteriaceae</taxon>
        <taxon>Acidisarcina</taxon>
    </lineage>
</organism>
<dbReference type="InterPro" id="IPR050980">
    <property type="entry name" value="2C_sensor_his_kinase"/>
</dbReference>
<dbReference type="EC" id="2.7.13.3" evidence="3"/>
<dbReference type="GO" id="GO:0005524">
    <property type="term" value="F:ATP binding"/>
    <property type="evidence" value="ECO:0007669"/>
    <property type="project" value="UniProtKB-KW"/>
</dbReference>
<dbReference type="InterPro" id="IPR036890">
    <property type="entry name" value="HATPase_C_sf"/>
</dbReference>
<evidence type="ECO:0000259" key="11">
    <source>
        <dbReference type="PROSITE" id="PS50109"/>
    </source>
</evidence>
<evidence type="ECO:0000256" key="9">
    <source>
        <dbReference type="ARBA" id="ARBA00022840"/>
    </source>
</evidence>
<comment type="subcellular location">
    <subcellularLocation>
        <location evidence="2">Cell membrane</location>
        <topology evidence="2">Multi-pass membrane protein</topology>
    </subcellularLocation>
</comment>
<protein>
    <recommendedName>
        <fullName evidence="3">histidine kinase</fullName>
        <ecNumber evidence="3">2.7.13.3</ecNumber>
    </recommendedName>
</protein>
<dbReference type="GO" id="GO:0005886">
    <property type="term" value="C:plasma membrane"/>
    <property type="evidence" value="ECO:0007669"/>
    <property type="project" value="UniProtKB-SubCell"/>
</dbReference>
<evidence type="ECO:0000256" key="1">
    <source>
        <dbReference type="ARBA" id="ARBA00000085"/>
    </source>
</evidence>
<dbReference type="Gene3D" id="3.30.565.10">
    <property type="entry name" value="Histidine kinase-like ATPase, C-terminal domain"/>
    <property type="match status" value="1"/>
</dbReference>
<dbReference type="PANTHER" id="PTHR44936:SF10">
    <property type="entry name" value="SENSOR PROTEIN RSTB"/>
    <property type="match status" value="1"/>
</dbReference>
<dbReference type="PANTHER" id="PTHR44936">
    <property type="entry name" value="SENSOR PROTEIN CREC"/>
    <property type="match status" value="1"/>
</dbReference>
<dbReference type="Pfam" id="PF02518">
    <property type="entry name" value="HATPase_c"/>
    <property type="match status" value="1"/>
</dbReference>
<comment type="catalytic activity">
    <reaction evidence="1">
        <text>ATP + protein L-histidine = ADP + protein N-phospho-L-histidine.</text>
        <dbReference type="EC" id="2.7.13.3"/>
    </reaction>
</comment>
<dbReference type="EMBL" id="CP030840">
    <property type="protein sequence ID" value="AXC11908.1"/>
    <property type="molecule type" value="Genomic_DNA"/>
</dbReference>
<evidence type="ECO:0000256" key="10">
    <source>
        <dbReference type="SAM" id="MobiDB-lite"/>
    </source>
</evidence>
<gene>
    <name evidence="12" type="ORF">ACPOL_2592</name>
</gene>
<reference evidence="12 13" key="1">
    <citation type="journal article" date="2018" name="Front. Microbiol.">
        <title>Hydrolytic Capabilities as a Key to Environmental Success: Chitinolytic and Cellulolytic Acidobacteria From Acidic Sub-arctic Soils and Boreal Peatlands.</title>
        <authorList>
            <person name="Belova S.E."/>
            <person name="Ravin N.V."/>
            <person name="Pankratov T.A."/>
            <person name="Rakitin A.L."/>
            <person name="Ivanova A.A."/>
            <person name="Beletsky A.V."/>
            <person name="Mardanov A.V."/>
            <person name="Sinninghe Damste J.S."/>
            <person name="Dedysh S.N."/>
        </authorList>
    </citation>
    <scope>NUCLEOTIDE SEQUENCE [LARGE SCALE GENOMIC DNA]</scope>
    <source>
        <strain evidence="12 13">SBC82</strain>
    </source>
</reference>
<keyword evidence="5" id="KW-0597">Phosphoprotein</keyword>
<keyword evidence="8 12" id="KW-0418">Kinase</keyword>
<dbReference type="SMART" id="SM00387">
    <property type="entry name" value="HATPase_c"/>
    <property type="match status" value="1"/>
</dbReference>
<dbReference type="PROSITE" id="PS50109">
    <property type="entry name" value="HIS_KIN"/>
    <property type="match status" value="1"/>
</dbReference>
<dbReference type="Pfam" id="PF00512">
    <property type="entry name" value="HisKA"/>
    <property type="match status" value="1"/>
</dbReference>
<dbReference type="SMART" id="SM00388">
    <property type="entry name" value="HisKA"/>
    <property type="match status" value="1"/>
</dbReference>
<evidence type="ECO:0000256" key="7">
    <source>
        <dbReference type="ARBA" id="ARBA00022741"/>
    </source>
</evidence>
<dbReference type="InterPro" id="IPR005467">
    <property type="entry name" value="His_kinase_dom"/>
</dbReference>
<evidence type="ECO:0000256" key="4">
    <source>
        <dbReference type="ARBA" id="ARBA00022475"/>
    </source>
</evidence>
<dbReference type="CDD" id="cd00082">
    <property type="entry name" value="HisKA"/>
    <property type="match status" value="1"/>
</dbReference>
<evidence type="ECO:0000256" key="6">
    <source>
        <dbReference type="ARBA" id="ARBA00022679"/>
    </source>
</evidence>
<keyword evidence="6" id="KW-0808">Transferase</keyword>
<dbReference type="Gene3D" id="1.10.287.130">
    <property type="match status" value="1"/>
</dbReference>
<keyword evidence="4" id="KW-1003">Cell membrane</keyword>
<name>A0A2Z5FYI0_9BACT</name>
<evidence type="ECO:0000313" key="12">
    <source>
        <dbReference type="EMBL" id="AXC11908.1"/>
    </source>
</evidence>
<accession>A0A2Z5FYI0</accession>
<evidence type="ECO:0000256" key="5">
    <source>
        <dbReference type="ARBA" id="ARBA00022553"/>
    </source>
</evidence>
<keyword evidence="13" id="KW-1185">Reference proteome</keyword>
<feature type="region of interest" description="Disordered" evidence="10">
    <location>
        <begin position="93"/>
        <end position="132"/>
    </location>
</feature>
<dbReference type="KEGG" id="abas:ACPOL_2592"/>
<dbReference type="InterPro" id="IPR004358">
    <property type="entry name" value="Sig_transdc_His_kin-like_C"/>
</dbReference>
<feature type="compositionally biased region" description="Pro residues" evidence="10">
    <location>
        <begin position="101"/>
        <end position="126"/>
    </location>
</feature>
<evidence type="ECO:0000256" key="8">
    <source>
        <dbReference type="ARBA" id="ARBA00022777"/>
    </source>
</evidence>